<organism evidence="4">
    <name type="scientific">Trypanosoma vivax (strain Y486)</name>
    <dbReference type="NCBI Taxonomy" id="1055687"/>
    <lineage>
        <taxon>Eukaryota</taxon>
        <taxon>Discoba</taxon>
        <taxon>Euglenozoa</taxon>
        <taxon>Kinetoplastea</taxon>
        <taxon>Metakinetoplastina</taxon>
        <taxon>Trypanosomatida</taxon>
        <taxon>Trypanosomatidae</taxon>
        <taxon>Trypanosoma</taxon>
        <taxon>Duttonella</taxon>
    </lineage>
</organism>
<proteinExistence type="predicted"/>
<accession>G0UB74</accession>
<dbReference type="PANTHER" id="PTHR13500:SF0">
    <property type="entry name" value="NUCLEOLAR PRE-RIBOSOMAL-ASSOCIATED PROTEIN 1"/>
    <property type="match status" value="1"/>
</dbReference>
<evidence type="ECO:0000259" key="3">
    <source>
        <dbReference type="Pfam" id="PF16201"/>
    </source>
</evidence>
<dbReference type="GO" id="GO:0000463">
    <property type="term" value="P:maturation of LSU-rRNA from tricistronic rRNA transcript (SSU-rRNA, 5.8S rRNA, LSU-rRNA)"/>
    <property type="evidence" value="ECO:0007669"/>
    <property type="project" value="TreeGrafter"/>
</dbReference>
<dbReference type="PANTHER" id="PTHR13500">
    <property type="entry name" value="NUCLEOLAR PRERIBOSOMAL-ASSOCIATED PROTEIN 1"/>
    <property type="match status" value="1"/>
</dbReference>
<dbReference type="GO" id="GO:0000466">
    <property type="term" value="P:maturation of 5.8S rRNA from tricistronic rRNA transcript (SSU-rRNA, 5.8S rRNA, LSU-rRNA)"/>
    <property type="evidence" value="ECO:0007669"/>
    <property type="project" value="TreeGrafter"/>
</dbReference>
<dbReference type="EMBL" id="HE573027">
    <property type="protein sequence ID" value="CCC53061.1"/>
    <property type="molecule type" value="Genomic_DNA"/>
</dbReference>
<dbReference type="Pfam" id="PF11707">
    <property type="entry name" value="Npa1"/>
    <property type="match status" value="1"/>
</dbReference>
<dbReference type="VEuPathDB" id="TriTrypDB:TvY486_1105450"/>
<reference evidence="4" key="1">
    <citation type="journal article" date="2012" name="Proc. Natl. Acad. Sci. U.S.A.">
        <title>Antigenic diversity is generated by distinct evolutionary mechanisms in African trypanosome species.</title>
        <authorList>
            <person name="Jackson A.P."/>
            <person name="Berry A."/>
            <person name="Aslett M."/>
            <person name="Allison H.C."/>
            <person name="Burton P."/>
            <person name="Vavrova-Anderson J."/>
            <person name="Brown R."/>
            <person name="Browne H."/>
            <person name="Corton N."/>
            <person name="Hauser H."/>
            <person name="Gamble J."/>
            <person name="Gilderthorp R."/>
            <person name="Marcello L."/>
            <person name="McQuillan J."/>
            <person name="Otto T.D."/>
            <person name="Quail M.A."/>
            <person name="Sanders M.J."/>
            <person name="van Tonder A."/>
            <person name="Ginger M.L."/>
            <person name="Field M.C."/>
            <person name="Barry J.D."/>
            <person name="Hertz-Fowler C."/>
            <person name="Berriman M."/>
        </authorList>
    </citation>
    <scope>NUCLEOTIDE SEQUENCE</scope>
    <source>
        <strain evidence="4">Y486</strain>
    </source>
</reference>
<dbReference type="InterPro" id="IPR039844">
    <property type="entry name" value="URB1"/>
</dbReference>
<evidence type="ECO:0000256" key="1">
    <source>
        <dbReference type="SAM" id="MobiDB-lite"/>
    </source>
</evidence>
<gene>
    <name evidence="4" type="ORF">TVY486_1105450</name>
</gene>
<sequence length="1558" mass="172270">MALVEPLVGHLLSKYANTVNEGLEKIRKCLALDEGFATEFLLHPHGLTSLQEAMKRREVTAPVLQTLTQLVKACTNPGVRLSVLRDMCRGSSFGFLRSMLYTLSDATLPVTLAALQFLAVVAAHIPKVLLSRFGNVVPLHLSCFRLQLPYSQRRVRLARAQLLVNLVSFPQANTTEMVLYTHGFLTHLLEDAAELLQEGTEAGVSLAKTVLQVFSDHFIGGRASPSRKRALLWAQKHIIRLLIKALDYPLASEYASNIVYRLVLELLESPADYQLMRVDADDKGMPNHLLFFILRHLKPRSSPPSSRLVVFILHQAPDLIRPYFTRLSSHLSHDGGDSHTSSSTATIATLNVMTRAMLAPVPYHLAAGMATLQPIEAKATSFFSMSPTHVVEEICPAWIAEYVHRLINGSNDLLMLSFAIQLTHAILTRAKEILRLVSKLQESQVSGTAEGADPGCEGSHCDWVTYNAKVQVSLMKAVPSREEFWHRMTQQLHGMMVPSGQRGAEWKPAEKVLFLSQRMFLLMELYGDVFHLRVPWLSAVPTFLPTFRVCPQPVEDALRRGEGVATNWPATSISALCSLLVSSLSRGVSMTKLHHITMSSPKGGVQEWPLLLSLMLWVVKRRGDASEETQVAVAWVARLLQWTVHSATVRFLCELEEAYAWLEALDESTLPCFLHMINNLLQRSLSKSADRVAQELVEGDCGVLVCAARTFVARFEEKSQCGEAVSKRLTKGDGGGGEASAPRRQRSQKKGEGGSSIDLWVVDMQEHLKLFKSVTERVAKGWSCRFQLMKESLPSLFSLRKANSGKRRIALAQLQTKKEHCVLQPVHKQVMNFCLTLCPPTLASEVEDELSLLSDIREYTKGMGTGALIQRLCKASCPSVWCRYPLVCWELAAHIIRSLNAVGDEPGSEMEQGESELETVSVFCQSLLTGVVEDASATADVLLGCSHTEGNAVGFLFFLLVATHALLHKAAKHSPPSMKRTSLLSADSIMSLSGVVLRTYSGTVSTVDRIRYAVLLSLSYLQSEQSNMDSLPQKDHSHVVDEGVSDEVPENCGAGRASESHGTPGMKVFSGVLVPLPIAEARFVIMNHQCAPHLSQEVDMLSLIVDTWTEEEVIATALHCPARLHNTIRLLGKGNAGWGVLCCIFPEFNSPDEASLVSFDSITASYAMDPRYIVPLVHTVLAMPDEQVPRKGIGTKCIPILLRSLSFTDPLLRRMGATALMSVWKPSGATKIVVEFARLKLSQKVTGRGGHRDEKREQEGNCSTWNCVRLPSPVSAFLVMAQRALGDMDHPLHNDIMRFFLETKDALLNPVPLHRFLLSFPLACITTPIMIKRQETMQSKGERNSTVAYSAAKVLDQLRAEAPLHLPFIARLVQFGCQTCSDFSALLHTESLHALMMLISMAAASDDVRLMLLRSLCSICTTSKAVAIQAVTEGHVLQWLLGFTQQLIMEYGRSGYLYGEPLFMEVIQFVQRLSSVTRSLPLHGQQTLQHLELIRHGLVANCVTTKAVLDGVAETLRALEVDEKACLATTHARKRQAFNNHSRSGGRLPVPKRHKRGL</sequence>
<dbReference type="SUPFAM" id="SSF48371">
    <property type="entry name" value="ARM repeat"/>
    <property type="match status" value="1"/>
</dbReference>
<feature type="domain" description="URB1 C-terminal" evidence="3">
    <location>
        <begin position="1200"/>
        <end position="1439"/>
    </location>
</feature>
<dbReference type="InterPro" id="IPR021714">
    <property type="entry name" value="URB1_N"/>
</dbReference>
<dbReference type="Pfam" id="PF16201">
    <property type="entry name" value="NopRA1"/>
    <property type="match status" value="1"/>
</dbReference>
<feature type="region of interest" description="Disordered" evidence="1">
    <location>
        <begin position="1536"/>
        <end position="1558"/>
    </location>
</feature>
<dbReference type="InterPro" id="IPR016024">
    <property type="entry name" value="ARM-type_fold"/>
</dbReference>
<name>G0UB74_TRYVY</name>
<feature type="region of interest" description="Disordered" evidence="1">
    <location>
        <begin position="726"/>
        <end position="753"/>
    </location>
</feature>
<feature type="domain" description="URB1 N-terminal" evidence="2">
    <location>
        <begin position="281"/>
        <end position="334"/>
    </location>
</feature>
<evidence type="ECO:0008006" key="5">
    <source>
        <dbReference type="Google" id="ProtNLM"/>
    </source>
</evidence>
<evidence type="ECO:0000259" key="2">
    <source>
        <dbReference type="Pfam" id="PF11707"/>
    </source>
</evidence>
<dbReference type="GO" id="GO:0005730">
    <property type="term" value="C:nucleolus"/>
    <property type="evidence" value="ECO:0007669"/>
    <property type="project" value="TreeGrafter"/>
</dbReference>
<evidence type="ECO:0000313" key="4">
    <source>
        <dbReference type="EMBL" id="CCC53061.1"/>
    </source>
</evidence>
<dbReference type="InterPro" id="IPR032436">
    <property type="entry name" value="URB1_C"/>
</dbReference>
<dbReference type="OMA" id="TMCPRDV"/>
<protein>
    <recommendedName>
        <fullName evidence="5">Nucleolar pre-ribosomal-associated protein 1 C-terminal domain-containing protein</fullName>
    </recommendedName>
</protein>